<dbReference type="RefSeq" id="WP_107109885.1">
    <property type="nucleotide sequence ID" value="NZ_JACHBI010000015.1"/>
</dbReference>
<proteinExistence type="predicted"/>
<keyword evidence="1" id="KW-0233">DNA recombination</keyword>
<keyword evidence="3" id="KW-1185">Reference proteome</keyword>
<evidence type="ECO:0000313" key="2">
    <source>
        <dbReference type="EMBL" id="MBB5576967.1"/>
    </source>
</evidence>
<reference evidence="2 3" key="1">
    <citation type="submission" date="2020-08" db="EMBL/GenBank/DDBJ databases">
        <title>Genomic Encyclopedia of Type Strains, Phase IV (KMG-V): Genome sequencing to study the core and pangenomes of soil and plant-associated prokaryotes.</title>
        <authorList>
            <person name="Whitman W."/>
        </authorList>
    </citation>
    <scope>NUCLEOTIDE SEQUENCE [LARGE SCALE GENOMIC DNA]</scope>
    <source>
        <strain evidence="2 3">SEMIA 4064</strain>
    </source>
</reference>
<protein>
    <submittedName>
        <fullName evidence="2">Integrase</fullName>
    </submittedName>
</protein>
<comment type="caution">
    <text evidence="2">The sequence shown here is derived from an EMBL/GenBank/DDBJ whole genome shotgun (WGS) entry which is preliminary data.</text>
</comment>
<dbReference type="Proteomes" id="UP000549882">
    <property type="component" value="Unassembled WGS sequence"/>
</dbReference>
<dbReference type="SUPFAM" id="SSF56349">
    <property type="entry name" value="DNA breaking-rejoining enzymes"/>
    <property type="match status" value="1"/>
</dbReference>
<dbReference type="CDD" id="cd01184">
    <property type="entry name" value="INT_C_like_1"/>
    <property type="match status" value="1"/>
</dbReference>
<name>A0A7W8XWR2_9HYPH</name>
<dbReference type="AlphaFoldDB" id="A0A7W8XWR2"/>
<gene>
    <name evidence="2" type="ORF">GGD50_005614</name>
</gene>
<accession>A0A7W8XWR2</accession>
<dbReference type="InterPro" id="IPR011010">
    <property type="entry name" value="DNA_brk_join_enz"/>
</dbReference>
<dbReference type="GO" id="GO:0006310">
    <property type="term" value="P:DNA recombination"/>
    <property type="evidence" value="ECO:0007669"/>
    <property type="project" value="UniProtKB-KW"/>
</dbReference>
<dbReference type="InterPro" id="IPR013762">
    <property type="entry name" value="Integrase-like_cat_sf"/>
</dbReference>
<sequence length="540" mass="61553">MYFTQSAGRFRFQIRVPRDLVEQLGSTPLRITLKSAGVSAAKKTARLLAGHAEGIFITVRNNGPINMTIPDMRGVIIDQLVDLLEATYDEAISTLELQQEVRRKEIKALTLKHYNEQIRQHSATAIKIKEVGERIERLQKQADQMGSNGMQGVKADLDGLARLVALSLDGGPQRPLLSESLEQWTNEIRYHEGIDPKKVRTDQNRINDFKEFAGDKPVNKYEFFDFQKFASLLARVPSNYSKLPELKGKTRQEAADYNNSLSPEDRLDTLAGKSIEDNYLSPLRMFFRDMAAQYQFRSPLTDVIIRIPKDAKESVDRVPFEVEDLNAWFAHAATLSRPDHKWLPLLGTITGARVGELVYLQGKDVYPMIGASGQLYWVLDLRTDLIDDDGGKEKRQLKNKPSRRLIALHEVFEETGFIKYARDRDATQWVFPAAFWFNKGEVKDPADAASKRMNNMLKKVGIHKSIESTFHSTRHNAKDAMRLARIDERTSDLQSGHRLSSVSQNYGKKHLKTEEVEVLRAMPLPPGLDLSPYLQKRERY</sequence>
<dbReference type="EMBL" id="JACHBI010000015">
    <property type="protein sequence ID" value="MBB5576967.1"/>
    <property type="molecule type" value="Genomic_DNA"/>
</dbReference>
<evidence type="ECO:0000313" key="3">
    <source>
        <dbReference type="Proteomes" id="UP000549882"/>
    </source>
</evidence>
<dbReference type="GO" id="GO:0003677">
    <property type="term" value="F:DNA binding"/>
    <property type="evidence" value="ECO:0007669"/>
    <property type="project" value="InterPro"/>
</dbReference>
<organism evidence="2 3">
    <name type="scientific">Rhizobium paranaense</name>
    <dbReference type="NCBI Taxonomy" id="1650438"/>
    <lineage>
        <taxon>Bacteria</taxon>
        <taxon>Pseudomonadati</taxon>
        <taxon>Pseudomonadota</taxon>
        <taxon>Alphaproteobacteria</taxon>
        <taxon>Hyphomicrobiales</taxon>
        <taxon>Rhizobiaceae</taxon>
        <taxon>Rhizobium/Agrobacterium group</taxon>
        <taxon>Rhizobium</taxon>
    </lineage>
</organism>
<evidence type="ECO:0000256" key="1">
    <source>
        <dbReference type="ARBA" id="ARBA00023172"/>
    </source>
</evidence>
<dbReference type="GO" id="GO:0015074">
    <property type="term" value="P:DNA integration"/>
    <property type="evidence" value="ECO:0007669"/>
    <property type="project" value="InterPro"/>
</dbReference>
<dbReference type="Gene3D" id="1.10.443.10">
    <property type="entry name" value="Intergrase catalytic core"/>
    <property type="match status" value="1"/>
</dbReference>